<dbReference type="InterPro" id="IPR055936">
    <property type="entry name" value="DUF7514"/>
</dbReference>
<feature type="region of interest" description="Disordered" evidence="1">
    <location>
        <begin position="259"/>
        <end position="288"/>
    </location>
</feature>
<feature type="compositionally biased region" description="Pro residues" evidence="1">
    <location>
        <begin position="490"/>
        <end position="511"/>
    </location>
</feature>
<dbReference type="PANTHER" id="PTHR39611">
    <property type="entry name" value="HYDROXYPROLINE-RICH GLYCOPROTEIN DZ-HRGP-RELATED"/>
    <property type="match status" value="1"/>
</dbReference>
<feature type="compositionally biased region" description="Pro residues" evidence="1">
    <location>
        <begin position="573"/>
        <end position="583"/>
    </location>
</feature>
<protein>
    <recommendedName>
        <fullName evidence="2">DUF7514 domain-containing protein</fullName>
    </recommendedName>
</protein>
<dbReference type="Proteomes" id="UP000803884">
    <property type="component" value="Unassembled WGS sequence"/>
</dbReference>
<evidence type="ECO:0000313" key="4">
    <source>
        <dbReference type="Proteomes" id="UP000803884"/>
    </source>
</evidence>
<evidence type="ECO:0000256" key="1">
    <source>
        <dbReference type="SAM" id="MobiDB-lite"/>
    </source>
</evidence>
<accession>A0AB34L5B5</accession>
<dbReference type="PANTHER" id="PTHR39611:SF2">
    <property type="entry name" value="HYDROXYPROLINE-RICH GLYCOPROTEIN DZ-HRGP"/>
    <property type="match status" value="1"/>
</dbReference>
<dbReference type="Pfam" id="PF24355">
    <property type="entry name" value="DUF7514"/>
    <property type="match status" value="1"/>
</dbReference>
<feature type="compositionally biased region" description="Basic and acidic residues" evidence="1">
    <location>
        <begin position="413"/>
        <end position="422"/>
    </location>
</feature>
<name>A0AB34L5B5_9PEZI</name>
<dbReference type="RefSeq" id="XP_069234146.1">
    <property type="nucleotide sequence ID" value="XM_069368960.1"/>
</dbReference>
<evidence type="ECO:0000313" key="3">
    <source>
        <dbReference type="EMBL" id="KAL1591041.1"/>
    </source>
</evidence>
<comment type="caution">
    <text evidence="3">The sequence shown here is derived from an EMBL/GenBank/DDBJ whole genome shotgun (WGS) entry which is preliminary data.</text>
</comment>
<feature type="compositionally biased region" description="Basic and acidic residues" evidence="1">
    <location>
        <begin position="17"/>
        <end position="38"/>
    </location>
</feature>
<dbReference type="GeneID" id="96001798"/>
<feature type="compositionally biased region" description="Basic and acidic residues" evidence="1">
    <location>
        <begin position="346"/>
        <end position="356"/>
    </location>
</feature>
<feature type="region of interest" description="Disordered" evidence="1">
    <location>
        <begin position="301"/>
        <end position="690"/>
    </location>
</feature>
<feature type="compositionally biased region" description="Basic residues" evidence="1">
    <location>
        <begin position="315"/>
        <end position="324"/>
    </location>
</feature>
<dbReference type="AlphaFoldDB" id="A0AB34L5B5"/>
<sequence>MDPDTPAAHDSAETPVEDVKSTPADDHERDVEDREAHEAWGYLFKPDKTGTDKFKALLRGVKDMINEHYEPSDNPDLTPSQLANFYRDLNGNYDQLFLGTPGASIAFIYKSLGCLHSLQPLPHSATFTDPTVPALKTEGWIMWQTIQVLLGPEEHSVFLMEAVKRYDIKDPSTGEVLPKILPRSCFPAQPDKHMVAWYEGVSERLRTEAEEEIRKIEDEKEVDRSRVAVRGHDTDDEESVDSRGPALAYFRNPLYRHVDGKSTVVPNGSKRPGLSPRSSSLRGKSREAASRFGHVMRNVASPHLWDGHGPSPDHQHRHGSRRRSRDPDRERRRRGSLPHHLPGDPPPERDPYDERLPSPAPVQPRRHSRRRSSRLEPRPMVNRPDEDWEADDNPAYSREPSPRPGSMHRSRPVPRDFNDPHVRHSRSHEPTPSSQRDGDDYFTSEEPSRRRRASTHDDSPEAPPPPRQPGFGPSFGPSAAPLFASHVARQPPPPNAFGRDGPPPGPPPPPQMNYDPRQYPGPPNRRPRPPRHPDYDGPPPRGPPRPYSRSPPRRRGSRPASRPRPPPYDDRYPSPPRGPPPPPEPRRRRSRPPPGPDPRYNDPRDDPYFSGEESPPPSPDDRRARRNSRRKSRGAGPDDFGRGSDVDAFYSAPEGPGDRRGPGRPKVTRFANEPVSGVDGRRYPGEPPWR</sequence>
<gene>
    <name evidence="3" type="ORF">WHR41_00354</name>
</gene>
<feature type="compositionally biased region" description="Basic and acidic residues" evidence="1">
    <location>
        <begin position="679"/>
        <end position="690"/>
    </location>
</feature>
<feature type="region of interest" description="Disordered" evidence="1">
    <location>
        <begin position="1"/>
        <end position="40"/>
    </location>
</feature>
<feature type="compositionally biased region" description="Pro residues" evidence="1">
    <location>
        <begin position="536"/>
        <end position="546"/>
    </location>
</feature>
<feature type="compositionally biased region" description="Basic residues" evidence="1">
    <location>
        <begin position="624"/>
        <end position="633"/>
    </location>
</feature>
<dbReference type="EMBL" id="JAAQHG020000001">
    <property type="protein sequence ID" value="KAL1591041.1"/>
    <property type="molecule type" value="Genomic_DNA"/>
</dbReference>
<feature type="domain" description="DUF7514" evidence="2">
    <location>
        <begin position="41"/>
        <end position="201"/>
    </location>
</feature>
<keyword evidence="4" id="KW-1185">Reference proteome</keyword>
<reference evidence="3 4" key="1">
    <citation type="journal article" date="2020" name="Microbiol. Resour. Announc.">
        <title>Draft Genome Sequence of a Cladosporium Species Isolated from the Mesophotic Ascidian Didemnum maculosum.</title>
        <authorList>
            <person name="Gioti A."/>
            <person name="Siaperas R."/>
            <person name="Nikolaivits E."/>
            <person name="Le Goff G."/>
            <person name="Ouazzani J."/>
            <person name="Kotoulas G."/>
            <person name="Topakas E."/>
        </authorList>
    </citation>
    <scope>NUCLEOTIDE SEQUENCE [LARGE SCALE GENOMIC DNA]</scope>
    <source>
        <strain evidence="3 4">TM138-S3</strain>
    </source>
</reference>
<proteinExistence type="predicted"/>
<feature type="compositionally biased region" description="Low complexity" evidence="1">
    <location>
        <begin position="269"/>
        <end position="282"/>
    </location>
</feature>
<evidence type="ECO:0000259" key="2">
    <source>
        <dbReference type="Pfam" id="PF24355"/>
    </source>
</evidence>
<organism evidence="3 4">
    <name type="scientific">Cladosporium halotolerans</name>
    <dbReference type="NCBI Taxonomy" id="1052096"/>
    <lineage>
        <taxon>Eukaryota</taxon>
        <taxon>Fungi</taxon>
        <taxon>Dikarya</taxon>
        <taxon>Ascomycota</taxon>
        <taxon>Pezizomycotina</taxon>
        <taxon>Dothideomycetes</taxon>
        <taxon>Dothideomycetidae</taxon>
        <taxon>Cladosporiales</taxon>
        <taxon>Cladosporiaceae</taxon>
        <taxon>Cladosporium</taxon>
    </lineage>
</organism>
<feature type="compositionally biased region" description="Basic and acidic residues" evidence="1">
    <location>
        <begin position="220"/>
        <end position="233"/>
    </location>
</feature>
<feature type="compositionally biased region" description="Low complexity" evidence="1">
    <location>
        <begin position="469"/>
        <end position="481"/>
    </location>
</feature>
<feature type="region of interest" description="Disordered" evidence="1">
    <location>
        <begin position="220"/>
        <end position="244"/>
    </location>
</feature>